<dbReference type="OrthoDB" id="10393168at2759"/>
<organism evidence="1 2">
    <name type="scientific">Tetranychus urticae</name>
    <name type="common">Two-spotted spider mite</name>
    <dbReference type="NCBI Taxonomy" id="32264"/>
    <lineage>
        <taxon>Eukaryota</taxon>
        <taxon>Metazoa</taxon>
        <taxon>Ecdysozoa</taxon>
        <taxon>Arthropoda</taxon>
        <taxon>Chelicerata</taxon>
        <taxon>Arachnida</taxon>
        <taxon>Acari</taxon>
        <taxon>Acariformes</taxon>
        <taxon>Trombidiformes</taxon>
        <taxon>Prostigmata</taxon>
        <taxon>Eleutherengona</taxon>
        <taxon>Raphignathae</taxon>
        <taxon>Tetranychoidea</taxon>
        <taxon>Tetranychidae</taxon>
        <taxon>Tetranychus</taxon>
    </lineage>
</organism>
<dbReference type="Proteomes" id="UP000015104">
    <property type="component" value="Unassembled WGS sequence"/>
</dbReference>
<proteinExistence type="predicted"/>
<accession>T1KBS4</accession>
<dbReference type="AlphaFoldDB" id="T1KBS4"/>
<evidence type="ECO:0000313" key="2">
    <source>
        <dbReference type="Proteomes" id="UP000015104"/>
    </source>
</evidence>
<dbReference type="EnsemblMetazoa" id="tetur08g05110.1">
    <property type="protein sequence ID" value="tetur08g05110.1"/>
    <property type="gene ID" value="tetur08g05110"/>
</dbReference>
<sequence>MNLFNTEGNNYQKYQNSSVLIVLTIGFLILGINGQDVTGKPILVTSKPLIVKGPVVETCKTLRFEAHIFPLPCKKYNTKCGTKNPMNCDSFKAKHEKNCEKIKLNRPTLYTKLCTTDELKQ</sequence>
<dbReference type="HOGENOM" id="CLU_2041026_0_0_1"/>
<dbReference type="OMA" id="RFEAHIF"/>
<keyword evidence="2" id="KW-1185">Reference proteome</keyword>
<gene>
    <name evidence="1" type="primary">107362275</name>
</gene>
<name>T1KBS4_TETUR</name>
<reference evidence="1" key="2">
    <citation type="submission" date="2015-06" db="UniProtKB">
        <authorList>
            <consortium name="EnsemblMetazoa"/>
        </authorList>
    </citation>
    <scope>IDENTIFICATION</scope>
</reference>
<dbReference type="EMBL" id="CAEY01001955">
    <property type="status" value="NOT_ANNOTATED_CDS"/>
    <property type="molecule type" value="Genomic_DNA"/>
</dbReference>
<dbReference type="KEGG" id="tut:107362275"/>
<protein>
    <submittedName>
        <fullName evidence="1">Uncharacterized protein</fullName>
    </submittedName>
</protein>
<reference evidence="2" key="1">
    <citation type="submission" date="2011-08" db="EMBL/GenBank/DDBJ databases">
        <authorList>
            <person name="Rombauts S."/>
        </authorList>
    </citation>
    <scope>NUCLEOTIDE SEQUENCE</scope>
    <source>
        <strain evidence="2">London</strain>
    </source>
</reference>
<evidence type="ECO:0000313" key="1">
    <source>
        <dbReference type="EnsemblMetazoa" id="tetur08g05110.1"/>
    </source>
</evidence>